<evidence type="ECO:0000313" key="2">
    <source>
        <dbReference type="Proteomes" id="UP001283361"/>
    </source>
</evidence>
<sequence length="74" mass="8191">MQQLQQATAIPVPLSTYLRHYNATTATATASGNIARATRAVQQSKLSDNLQCNYNKLTSQTHSRNYNYNNASNT</sequence>
<proteinExistence type="predicted"/>
<dbReference type="Proteomes" id="UP001283361">
    <property type="component" value="Unassembled WGS sequence"/>
</dbReference>
<keyword evidence="2" id="KW-1185">Reference proteome</keyword>
<gene>
    <name evidence="1" type="ORF">RRG08_043458</name>
</gene>
<protein>
    <submittedName>
        <fullName evidence="1">Uncharacterized protein</fullName>
    </submittedName>
</protein>
<organism evidence="1 2">
    <name type="scientific">Elysia crispata</name>
    <name type="common">lettuce slug</name>
    <dbReference type="NCBI Taxonomy" id="231223"/>
    <lineage>
        <taxon>Eukaryota</taxon>
        <taxon>Metazoa</taxon>
        <taxon>Spiralia</taxon>
        <taxon>Lophotrochozoa</taxon>
        <taxon>Mollusca</taxon>
        <taxon>Gastropoda</taxon>
        <taxon>Heterobranchia</taxon>
        <taxon>Euthyneura</taxon>
        <taxon>Panpulmonata</taxon>
        <taxon>Sacoglossa</taxon>
        <taxon>Placobranchoidea</taxon>
        <taxon>Plakobranchidae</taxon>
        <taxon>Elysia</taxon>
    </lineage>
</organism>
<dbReference type="EMBL" id="JAWDGP010007878">
    <property type="protein sequence ID" value="KAK3701796.1"/>
    <property type="molecule type" value="Genomic_DNA"/>
</dbReference>
<evidence type="ECO:0000313" key="1">
    <source>
        <dbReference type="EMBL" id="KAK3701796.1"/>
    </source>
</evidence>
<accession>A0AAE0XPH9</accession>
<reference evidence="1" key="1">
    <citation type="journal article" date="2023" name="G3 (Bethesda)">
        <title>A reference genome for the long-term kleptoplast-retaining sea slug Elysia crispata morphotype clarki.</title>
        <authorList>
            <person name="Eastman K.E."/>
            <person name="Pendleton A.L."/>
            <person name="Shaikh M.A."/>
            <person name="Suttiyut T."/>
            <person name="Ogas R."/>
            <person name="Tomko P."/>
            <person name="Gavelis G."/>
            <person name="Widhalm J.R."/>
            <person name="Wisecaver J.H."/>
        </authorList>
    </citation>
    <scope>NUCLEOTIDE SEQUENCE</scope>
    <source>
        <strain evidence="1">ECLA1</strain>
    </source>
</reference>
<comment type="caution">
    <text evidence="1">The sequence shown here is derived from an EMBL/GenBank/DDBJ whole genome shotgun (WGS) entry which is preliminary data.</text>
</comment>
<name>A0AAE0XPH9_9GAST</name>
<dbReference type="AlphaFoldDB" id="A0AAE0XPH9"/>